<accession>X1HX29</accession>
<dbReference type="PANTHER" id="PTHR21047">
    <property type="entry name" value="DTDP-6-DEOXY-D-GLUCOSE-3,5 EPIMERASE"/>
    <property type="match status" value="1"/>
</dbReference>
<evidence type="ECO:0008006" key="2">
    <source>
        <dbReference type="Google" id="ProtNLM"/>
    </source>
</evidence>
<dbReference type="InterPro" id="IPR011051">
    <property type="entry name" value="RmlC_Cupin_sf"/>
</dbReference>
<dbReference type="SUPFAM" id="SSF51182">
    <property type="entry name" value="RmlC-like cupins"/>
    <property type="match status" value="1"/>
</dbReference>
<dbReference type="GO" id="GO:0008830">
    <property type="term" value="F:dTDP-4-dehydrorhamnose 3,5-epimerase activity"/>
    <property type="evidence" value="ECO:0007669"/>
    <property type="project" value="InterPro"/>
</dbReference>
<dbReference type="GO" id="GO:0019305">
    <property type="term" value="P:dTDP-rhamnose biosynthetic process"/>
    <property type="evidence" value="ECO:0007669"/>
    <property type="project" value="TreeGrafter"/>
</dbReference>
<dbReference type="Gene3D" id="2.60.120.10">
    <property type="entry name" value="Jelly Rolls"/>
    <property type="match status" value="1"/>
</dbReference>
<name>X1HX29_9ZZZZ</name>
<dbReference type="InterPro" id="IPR014710">
    <property type="entry name" value="RmlC-like_jellyroll"/>
</dbReference>
<dbReference type="GO" id="GO:0000271">
    <property type="term" value="P:polysaccharide biosynthetic process"/>
    <property type="evidence" value="ECO:0007669"/>
    <property type="project" value="TreeGrafter"/>
</dbReference>
<organism evidence="1">
    <name type="scientific">marine sediment metagenome</name>
    <dbReference type="NCBI Taxonomy" id="412755"/>
    <lineage>
        <taxon>unclassified sequences</taxon>
        <taxon>metagenomes</taxon>
        <taxon>ecological metagenomes</taxon>
    </lineage>
</organism>
<gene>
    <name evidence="1" type="ORF">S03H2_51531</name>
</gene>
<reference evidence="1" key="1">
    <citation type="journal article" date="2014" name="Front. Microbiol.">
        <title>High frequency of phylogenetically diverse reductive dehalogenase-homologous genes in deep subseafloor sedimentary metagenomes.</title>
        <authorList>
            <person name="Kawai M."/>
            <person name="Futagami T."/>
            <person name="Toyoda A."/>
            <person name="Takaki Y."/>
            <person name="Nishi S."/>
            <person name="Hori S."/>
            <person name="Arai W."/>
            <person name="Tsubouchi T."/>
            <person name="Morono Y."/>
            <person name="Uchiyama I."/>
            <person name="Ito T."/>
            <person name="Fujiyama A."/>
            <person name="Inagaki F."/>
            <person name="Takami H."/>
        </authorList>
    </citation>
    <scope>NUCLEOTIDE SEQUENCE</scope>
    <source>
        <strain evidence="1">Expedition CK06-06</strain>
    </source>
</reference>
<sequence length="94" mass="10674">MIIDLRPGSPTQTKWMGLELTAENRRMLYVPKGFAHGFQTTEDATEVFYQMSEFYHPESACGVRWDDPAFAVEWPLSEGLVISEGDANYPLIES</sequence>
<comment type="caution">
    <text evidence="1">The sequence shown here is derived from an EMBL/GenBank/DDBJ whole genome shotgun (WGS) entry which is preliminary data.</text>
</comment>
<dbReference type="PANTHER" id="PTHR21047:SF2">
    <property type="entry name" value="THYMIDINE DIPHOSPHO-4-KETO-RHAMNOSE 3,5-EPIMERASE"/>
    <property type="match status" value="1"/>
</dbReference>
<dbReference type="GO" id="GO:0005829">
    <property type="term" value="C:cytosol"/>
    <property type="evidence" value="ECO:0007669"/>
    <property type="project" value="TreeGrafter"/>
</dbReference>
<proteinExistence type="predicted"/>
<dbReference type="EMBL" id="BARU01032699">
    <property type="protein sequence ID" value="GAH73992.1"/>
    <property type="molecule type" value="Genomic_DNA"/>
</dbReference>
<dbReference type="AlphaFoldDB" id="X1HX29"/>
<evidence type="ECO:0000313" key="1">
    <source>
        <dbReference type="EMBL" id="GAH73992.1"/>
    </source>
</evidence>
<dbReference type="Pfam" id="PF00908">
    <property type="entry name" value="dTDP_sugar_isom"/>
    <property type="match status" value="1"/>
</dbReference>
<dbReference type="InterPro" id="IPR000888">
    <property type="entry name" value="RmlC-like"/>
</dbReference>
<protein>
    <recommendedName>
        <fullName evidence="2">dTDP-4-dehydrorhamnose 3,5-epimerase</fullName>
    </recommendedName>
</protein>